<feature type="transmembrane region" description="Helical" evidence="2">
    <location>
        <begin position="118"/>
        <end position="135"/>
    </location>
</feature>
<evidence type="ECO:0000313" key="5">
    <source>
        <dbReference type="Proteomes" id="UP000017836"/>
    </source>
</evidence>
<feature type="domain" description="Lunapark zinc ribbon" evidence="3">
    <location>
        <begin position="289"/>
        <end position="319"/>
    </location>
</feature>
<dbReference type="AlphaFoldDB" id="W1P3Q3"/>
<proteinExistence type="predicted"/>
<evidence type="ECO:0000313" key="4">
    <source>
        <dbReference type="EMBL" id="ERN02264.1"/>
    </source>
</evidence>
<keyword evidence="2" id="KW-1133">Transmembrane helix</keyword>
<feature type="transmembrane region" description="Helical" evidence="2">
    <location>
        <begin position="78"/>
        <end position="98"/>
    </location>
</feature>
<dbReference type="GO" id="GO:0071782">
    <property type="term" value="C:endoplasmic reticulum tubular network"/>
    <property type="evidence" value="ECO:0000318"/>
    <property type="project" value="GO_Central"/>
</dbReference>
<keyword evidence="2" id="KW-0812">Transmembrane</keyword>
<dbReference type="OrthoDB" id="1725934at2759"/>
<gene>
    <name evidence="4" type="ORF">AMTR_s00045p00233210</name>
</gene>
<dbReference type="PANTHER" id="PTHR22166">
    <property type="entry name" value="ENDOPLASMIC RETICULUM JUNCTION FORMATION PROTEIN LUNAPARK"/>
    <property type="match status" value="1"/>
</dbReference>
<dbReference type="Pfam" id="PF10058">
    <property type="entry name" value="Zn_ribbon_10"/>
    <property type="match status" value="1"/>
</dbReference>
<organism evidence="4 5">
    <name type="scientific">Amborella trichopoda</name>
    <dbReference type="NCBI Taxonomy" id="13333"/>
    <lineage>
        <taxon>Eukaryota</taxon>
        <taxon>Viridiplantae</taxon>
        <taxon>Streptophyta</taxon>
        <taxon>Embryophyta</taxon>
        <taxon>Tracheophyta</taxon>
        <taxon>Spermatophyta</taxon>
        <taxon>Magnoliopsida</taxon>
        <taxon>Amborellales</taxon>
        <taxon>Amborellaceae</taxon>
        <taxon>Amborella</taxon>
    </lineage>
</organism>
<dbReference type="Gramene" id="ERN02264">
    <property type="protein sequence ID" value="ERN02264"/>
    <property type="gene ID" value="AMTR_s00045p00233210"/>
</dbReference>
<dbReference type="eggNOG" id="KOG2846">
    <property type="taxonomic scope" value="Eukaryota"/>
</dbReference>
<feature type="region of interest" description="Disordered" evidence="1">
    <location>
        <begin position="1"/>
        <end position="23"/>
    </location>
</feature>
<evidence type="ECO:0000256" key="1">
    <source>
        <dbReference type="SAM" id="MobiDB-lite"/>
    </source>
</evidence>
<dbReference type="InterPro" id="IPR019273">
    <property type="entry name" value="Lunapark_Znf"/>
</dbReference>
<keyword evidence="2" id="KW-0472">Membrane</keyword>
<accession>W1P3Q3</accession>
<dbReference type="HOGENOM" id="CLU_033679_0_0_1"/>
<keyword evidence="5" id="KW-1185">Reference proteome</keyword>
<dbReference type="Proteomes" id="UP000017836">
    <property type="component" value="Unassembled WGS sequence"/>
</dbReference>
<dbReference type="GO" id="GO:0071786">
    <property type="term" value="P:endoplasmic reticulum tubular network organization"/>
    <property type="evidence" value="ECO:0000318"/>
    <property type="project" value="GO_Central"/>
</dbReference>
<dbReference type="InterPro" id="IPR040115">
    <property type="entry name" value="Lnp"/>
</dbReference>
<evidence type="ECO:0000256" key="2">
    <source>
        <dbReference type="SAM" id="Phobius"/>
    </source>
</evidence>
<protein>
    <recommendedName>
        <fullName evidence="3">Lunapark zinc ribbon domain-containing protein</fullName>
    </recommendedName>
</protein>
<dbReference type="OMA" id="MRTFRIL"/>
<sequence>MADDDKKDIVDSNSVSVKGEKDSKVVSQPRKGFLSRIWNGIFRRRSDDFEKKLQYLSKEEASVHARTKKRAETWRKMARNLIVYSVVLEAVAVAYAIMMTRTPDLTWNMRALRVLPVFVVPGVSSVIYSTIASFIRMRERKDQKTLERLRAERKEKIDELKERTNYYRTQQLIQRYDLDPAAKAAAASVLASKLGADSGIKVFVDDTNINTSTVQSSGAEVVRSDGLRKRRPTHARNNSTGSVLAHHQFHEEFNPQDPGLGAPQEEVAEENPTIEMGNHLKRTAVDGGWIARIAAMLVGEDPTQCYALICSNCHMHNGKCYANF</sequence>
<dbReference type="EMBL" id="KI394661">
    <property type="protein sequence ID" value="ERN02264.1"/>
    <property type="molecule type" value="Genomic_DNA"/>
</dbReference>
<evidence type="ECO:0000259" key="3">
    <source>
        <dbReference type="Pfam" id="PF10058"/>
    </source>
</evidence>
<dbReference type="PANTHER" id="PTHR22166:SF12">
    <property type="entry name" value="ENDOPLASMIC RETICULUM JUNCTION FORMATION PROTEIN LUNAPARK"/>
    <property type="match status" value="1"/>
</dbReference>
<reference evidence="5" key="1">
    <citation type="journal article" date="2013" name="Science">
        <title>The Amborella genome and the evolution of flowering plants.</title>
        <authorList>
            <consortium name="Amborella Genome Project"/>
        </authorList>
    </citation>
    <scope>NUCLEOTIDE SEQUENCE [LARGE SCALE GENOMIC DNA]</scope>
</reference>
<name>W1P3Q3_AMBTC</name>
<feature type="compositionally biased region" description="Basic and acidic residues" evidence="1">
    <location>
        <begin position="1"/>
        <end position="10"/>
    </location>
</feature>